<dbReference type="InterPro" id="IPR011250">
    <property type="entry name" value="OMP/PagP_B-barrel"/>
</dbReference>
<comment type="caution">
    <text evidence="8">The sequence shown here is derived from an EMBL/GenBank/DDBJ whole genome shotgun (WGS) entry which is preliminary data.</text>
</comment>
<comment type="subcellular location">
    <subcellularLocation>
        <location evidence="1">Cell outer membrane</location>
    </subcellularLocation>
</comment>
<accession>A0A2T1HMH1</accession>
<dbReference type="PANTHER" id="PTHR34001">
    <property type="entry name" value="BLL7405 PROTEIN"/>
    <property type="match status" value="1"/>
</dbReference>
<evidence type="ECO:0000256" key="4">
    <source>
        <dbReference type="ARBA" id="ARBA00023237"/>
    </source>
</evidence>
<proteinExistence type="inferred from homology"/>
<dbReference type="EMBL" id="PVZS01000036">
    <property type="protein sequence ID" value="PSC02855.1"/>
    <property type="molecule type" value="Genomic_DNA"/>
</dbReference>
<dbReference type="InterPro" id="IPR051692">
    <property type="entry name" value="OMP-like"/>
</dbReference>
<keyword evidence="9" id="KW-1185">Reference proteome</keyword>
<keyword evidence="2" id="KW-0732">Signal</keyword>
<dbReference type="AlphaFoldDB" id="A0A2T1HMH1"/>
<dbReference type="InterPro" id="IPR006315">
    <property type="entry name" value="OM_autotransptr_brl_dom"/>
</dbReference>
<keyword evidence="4" id="KW-0998">Cell outer membrane</keyword>
<gene>
    <name evidence="8" type="ORF">SLNSH_21920</name>
</gene>
<evidence type="ECO:0000256" key="3">
    <source>
        <dbReference type="ARBA" id="ARBA00023136"/>
    </source>
</evidence>
<feature type="region of interest" description="Disordered" evidence="6">
    <location>
        <begin position="1"/>
        <end position="23"/>
    </location>
</feature>
<dbReference type="InterPro" id="IPR027385">
    <property type="entry name" value="Beta-barrel_OMP"/>
</dbReference>
<reference evidence="9" key="1">
    <citation type="submission" date="2018-03" db="EMBL/GenBank/DDBJ databases">
        <authorList>
            <person name="Sun L."/>
            <person name="Liu H."/>
            <person name="Chen W."/>
            <person name="Huang K."/>
            <person name="Liu W."/>
            <person name="Gao X."/>
        </authorList>
    </citation>
    <scope>NUCLEOTIDE SEQUENCE [LARGE SCALE GENOMIC DNA]</scope>
    <source>
        <strain evidence="9">SH9</strain>
    </source>
</reference>
<dbReference type="SUPFAM" id="SSF56925">
    <property type="entry name" value="OMPA-like"/>
    <property type="match status" value="1"/>
</dbReference>
<evidence type="ECO:0000313" key="9">
    <source>
        <dbReference type="Proteomes" id="UP000239772"/>
    </source>
</evidence>
<protein>
    <recommendedName>
        <fullName evidence="7">Outer membrane protein beta-barrel domain-containing protein</fullName>
    </recommendedName>
</protein>
<sequence length="262" mass="28025">MNPPSRIPGAFRPRREGSVHLSPTHSVLRTTKVTKTIIATAAALLASSIVAQAADLPSRKAPVVAPVVYAPLFTWTGFYVGADAGYGFGRDKITATDYTDIGTTTLHPRGFVARAHAGYNYQIQNFVVGVEGDVGYAGLTKKKSFVDGVLKDEATWDASARLRAGYAMNRTLFYVTGGAAFTENKLTASYLDGSADAFKSGTRVGYAVGAGVEYAFTNNLLARVEYRYTDFGSEKMDVPAAAGVLKSKYDYSTVTGGVSYKF</sequence>
<dbReference type="Gene3D" id="2.40.160.20">
    <property type="match status" value="1"/>
</dbReference>
<dbReference type="Proteomes" id="UP000239772">
    <property type="component" value="Unassembled WGS sequence"/>
</dbReference>
<evidence type="ECO:0000256" key="1">
    <source>
        <dbReference type="ARBA" id="ARBA00004442"/>
    </source>
</evidence>
<comment type="similarity">
    <text evidence="5">Belongs to the Omp25/RopB family.</text>
</comment>
<name>A0A2T1HMH1_9HYPH</name>
<evidence type="ECO:0000256" key="6">
    <source>
        <dbReference type="SAM" id="MobiDB-lite"/>
    </source>
</evidence>
<evidence type="ECO:0000259" key="7">
    <source>
        <dbReference type="Pfam" id="PF13505"/>
    </source>
</evidence>
<dbReference type="Pfam" id="PF13505">
    <property type="entry name" value="OMP_b-brl"/>
    <property type="match status" value="1"/>
</dbReference>
<dbReference type="PANTHER" id="PTHR34001:SF3">
    <property type="entry name" value="BLL7405 PROTEIN"/>
    <property type="match status" value="1"/>
</dbReference>
<organism evidence="8 9">
    <name type="scientific">Alsobacter soli</name>
    <dbReference type="NCBI Taxonomy" id="2109933"/>
    <lineage>
        <taxon>Bacteria</taxon>
        <taxon>Pseudomonadati</taxon>
        <taxon>Pseudomonadota</taxon>
        <taxon>Alphaproteobacteria</taxon>
        <taxon>Hyphomicrobiales</taxon>
        <taxon>Alsobacteraceae</taxon>
        <taxon>Alsobacter</taxon>
    </lineage>
</organism>
<feature type="domain" description="Outer membrane protein beta-barrel" evidence="7">
    <location>
        <begin position="55"/>
        <end position="262"/>
    </location>
</feature>
<evidence type="ECO:0000256" key="5">
    <source>
        <dbReference type="ARBA" id="ARBA00038306"/>
    </source>
</evidence>
<dbReference type="NCBIfam" id="TIGR01414">
    <property type="entry name" value="autotrans_barl"/>
    <property type="match status" value="1"/>
</dbReference>
<dbReference type="GO" id="GO:0009279">
    <property type="term" value="C:cell outer membrane"/>
    <property type="evidence" value="ECO:0007669"/>
    <property type="project" value="UniProtKB-SubCell"/>
</dbReference>
<evidence type="ECO:0000313" key="8">
    <source>
        <dbReference type="EMBL" id="PSC02855.1"/>
    </source>
</evidence>
<evidence type="ECO:0000256" key="2">
    <source>
        <dbReference type="ARBA" id="ARBA00022729"/>
    </source>
</evidence>
<keyword evidence="3" id="KW-0472">Membrane</keyword>